<protein>
    <submittedName>
        <fullName evidence="1">Uncharacterized protein</fullName>
    </submittedName>
</protein>
<gene>
    <name evidence="1" type="ORF">SAMN05414137_109188</name>
</gene>
<evidence type="ECO:0000313" key="2">
    <source>
        <dbReference type="Proteomes" id="UP000183015"/>
    </source>
</evidence>
<organism evidence="1 2">
    <name type="scientific">Streptacidiphilus jiangxiensis</name>
    <dbReference type="NCBI Taxonomy" id="235985"/>
    <lineage>
        <taxon>Bacteria</taxon>
        <taxon>Bacillati</taxon>
        <taxon>Actinomycetota</taxon>
        <taxon>Actinomycetes</taxon>
        <taxon>Kitasatosporales</taxon>
        <taxon>Streptomycetaceae</taxon>
        <taxon>Streptacidiphilus</taxon>
    </lineage>
</organism>
<sequence>MLLDARTSLRTRAERLIARVRTVEGVVDLAETVRWEIDDTLRPGAPKS</sequence>
<reference evidence="2" key="1">
    <citation type="submission" date="2016-10" db="EMBL/GenBank/DDBJ databases">
        <authorList>
            <person name="Varghese N."/>
        </authorList>
    </citation>
    <scope>NUCLEOTIDE SEQUENCE [LARGE SCALE GENOMIC DNA]</scope>
    <source>
        <strain evidence="2">DSM 45096 / BCRC 16803 / CGMCC 4.1857 / CIP 109030 / JCM 12277 / KCTC 19219 / NBRC 100920 / 33214</strain>
    </source>
</reference>
<name>A0A1H7QSX3_STRJI</name>
<dbReference type="RefSeq" id="WP_161791227.1">
    <property type="nucleotide sequence ID" value="NZ_BBPN01000009.1"/>
</dbReference>
<dbReference type="STRING" id="235985.SAMN05414137_109188"/>
<accession>A0A1H7QSX3</accession>
<dbReference type="EMBL" id="FOAZ01000009">
    <property type="protein sequence ID" value="SEL50824.1"/>
    <property type="molecule type" value="Genomic_DNA"/>
</dbReference>
<dbReference type="AlphaFoldDB" id="A0A1H7QSX3"/>
<dbReference type="Proteomes" id="UP000183015">
    <property type="component" value="Unassembled WGS sequence"/>
</dbReference>
<proteinExistence type="predicted"/>
<evidence type="ECO:0000313" key="1">
    <source>
        <dbReference type="EMBL" id="SEL50824.1"/>
    </source>
</evidence>
<keyword evidence="2" id="KW-1185">Reference proteome</keyword>